<dbReference type="InterPro" id="IPR036508">
    <property type="entry name" value="Chitin-bd_dom_sf"/>
</dbReference>
<evidence type="ECO:0000256" key="5">
    <source>
        <dbReference type="ARBA" id="ARBA00023295"/>
    </source>
</evidence>
<dbReference type="InterPro" id="IPR029070">
    <property type="entry name" value="Chitinase_insertion_sf"/>
</dbReference>
<dbReference type="Gene3D" id="3.10.50.10">
    <property type="match status" value="2"/>
</dbReference>
<reference evidence="10 11" key="1">
    <citation type="journal article" date="2017" name="Gigascience">
        <title>Genome sequence of the small brown planthopper, Laodelphax striatellus.</title>
        <authorList>
            <person name="Zhu J."/>
            <person name="Jiang F."/>
            <person name="Wang X."/>
            <person name="Yang P."/>
            <person name="Bao Y."/>
            <person name="Zhao W."/>
            <person name="Wang W."/>
            <person name="Lu H."/>
            <person name="Wang Q."/>
            <person name="Cui N."/>
            <person name="Li J."/>
            <person name="Chen X."/>
            <person name="Luo L."/>
            <person name="Yu J."/>
            <person name="Kang L."/>
            <person name="Cui F."/>
        </authorList>
    </citation>
    <scope>NUCLEOTIDE SEQUENCE [LARGE SCALE GENOMIC DNA]</scope>
    <source>
        <strain evidence="10">Lst14</strain>
    </source>
</reference>
<feature type="compositionally biased region" description="Basic residues" evidence="7">
    <location>
        <begin position="907"/>
        <end position="923"/>
    </location>
</feature>
<comment type="caution">
    <text evidence="10">The sequence shown here is derived from an EMBL/GenBank/DDBJ whole genome shotgun (WGS) entry which is preliminary data.</text>
</comment>
<dbReference type="InterPro" id="IPR011583">
    <property type="entry name" value="Chitinase_II/V-like_cat"/>
</dbReference>
<feature type="compositionally biased region" description="Basic residues" evidence="7">
    <location>
        <begin position="70"/>
        <end position="84"/>
    </location>
</feature>
<evidence type="ECO:0000256" key="6">
    <source>
        <dbReference type="RuleBase" id="RU000489"/>
    </source>
</evidence>
<dbReference type="SMR" id="A0A482XCY9"/>
<organism evidence="10 11">
    <name type="scientific">Laodelphax striatellus</name>
    <name type="common">Small brown planthopper</name>
    <name type="synonym">Delphax striatella</name>
    <dbReference type="NCBI Taxonomy" id="195883"/>
    <lineage>
        <taxon>Eukaryota</taxon>
        <taxon>Metazoa</taxon>
        <taxon>Ecdysozoa</taxon>
        <taxon>Arthropoda</taxon>
        <taxon>Hexapoda</taxon>
        <taxon>Insecta</taxon>
        <taxon>Pterygota</taxon>
        <taxon>Neoptera</taxon>
        <taxon>Paraneoptera</taxon>
        <taxon>Hemiptera</taxon>
        <taxon>Auchenorrhyncha</taxon>
        <taxon>Fulgoroidea</taxon>
        <taxon>Delphacidae</taxon>
        <taxon>Criomorphinae</taxon>
        <taxon>Laodelphax</taxon>
    </lineage>
</organism>
<feature type="compositionally biased region" description="Pro residues" evidence="7">
    <location>
        <begin position="109"/>
        <end position="121"/>
    </location>
</feature>
<keyword evidence="4" id="KW-1015">Disulfide bond</keyword>
<dbReference type="GO" id="GO:0005975">
    <property type="term" value="P:carbohydrate metabolic process"/>
    <property type="evidence" value="ECO:0007669"/>
    <property type="project" value="InterPro"/>
</dbReference>
<dbReference type="PROSITE" id="PS50940">
    <property type="entry name" value="CHIT_BIND_II"/>
    <property type="match status" value="3"/>
</dbReference>
<dbReference type="InterPro" id="IPR001579">
    <property type="entry name" value="Glyco_hydro_18_chit_AS"/>
</dbReference>
<evidence type="ECO:0000256" key="4">
    <source>
        <dbReference type="ARBA" id="ARBA00023157"/>
    </source>
</evidence>
<dbReference type="OrthoDB" id="73875at2759"/>
<dbReference type="EMBL" id="QKKF02013074">
    <property type="protein sequence ID" value="RZF43161.1"/>
    <property type="molecule type" value="Genomic_DNA"/>
</dbReference>
<feature type="compositionally biased region" description="Acidic residues" evidence="7">
    <location>
        <begin position="873"/>
        <end position="893"/>
    </location>
</feature>
<dbReference type="GO" id="GO:0008061">
    <property type="term" value="F:chitin binding"/>
    <property type="evidence" value="ECO:0007669"/>
    <property type="project" value="UniProtKB-KW"/>
</dbReference>
<dbReference type="InParanoid" id="A0A482XCY9"/>
<dbReference type="InterPro" id="IPR002557">
    <property type="entry name" value="Chitin-bd_dom"/>
</dbReference>
<dbReference type="InterPro" id="IPR001223">
    <property type="entry name" value="Glyco_hydro18_cat"/>
</dbReference>
<feature type="region of interest" description="Disordered" evidence="7">
    <location>
        <begin position="816"/>
        <end position="933"/>
    </location>
</feature>
<dbReference type="SUPFAM" id="SSF54556">
    <property type="entry name" value="Chitinase insertion domain"/>
    <property type="match status" value="2"/>
</dbReference>
<dbReference type="AlphaFoldDB" id="A0A482XCY9"/>
<keyword evidence="11" id="KW-1185">Reference proteome</keyword>
<evidence type="ECO:0000313" key="11">
    <source>
        <dbReference type="Proteomes" id="UP000291343"/>
    </source>
</evidence>
<keyword evidence="3 6" id="KW-0378">Hydrolase</keyword>
<dbReference type="GO" id="GO:0004568">
    <property type="term" value="F:chitinase activity"/>
    <property type="evidence" value="ECO:0007669"/>
    <property type="project" value="UniProtKB-ARBA"/>
</dbReference>
<dbReference type="PROSITE" id="PS51910">
    <property type="entry name" value="GH18_2"/>
    <property type="match status" value="2"/>
</dbReference>
<evidence type="ECO:0000259" key="8">
    <source>
        <dbReference type="PROSITE" id="PS50940"/>
    </source>
</evidence>
<dbReference type="PANTHER" id="PTHR11177">
    <property type="entry name" value="CHITINASE"/>
    <property type="match status" value="1"/>
</dbReference>
<dbReference type="Gene3D" id="3.20.20.80">
    <property type="entry name" value="Glycosidases"/>
    <property type="match status" value="3"/>
</dbReference>
<proteinExistence type="inferred from homology"/>
<feature type="domain" description="Chitin-binding type-2" evidence="8">
    <location>
        <begin position="134"/>
        <end position="188"/>
    </location>
</feature>
<dbReference type="GO" id="GO:0006032">
    <property type="term" value="P:chitin catabolic process"/>
    <property type="evidence" value="ECO:0007669"/>
    <property type="project" value="UniProtKB-ARBA"/>
</dbReference>
<dbReference type="FunFam" id="3.20.20.80:FF:000007">
    <property type="entry name" value="Acidic mammalian chitinase"/>
    <property type="match status" value="1"/>
</dbReference>
<dbReference type="SUPFAM" id="SSF57625">
    <property type="entry name" value="Invertebrate chitin-binding proteins"/>
    <property type="match status" value="3"/>
</dbReference>
<feature type="region of interest" description="Disordered" evidence="7">
    <location>
        <begin position="1"/>
        <end position="141"/>
    </location>
</feature>
<protein>
    <recommendedName>
        <fullName evidence="12">Chitinase</fullName>
    </recommendedName>
</protein>
<evidence type="ECO:0000259" key="9">
    <source>
        <dbReference type="PROSITE" id="PS51910"/>
    </source>
</evidence>
<dbReference type="SMART" id="SM00636">
    <property type="entry name" value="Glyco_18"/>
    <property type="match status" value="2"/>
</dbReference>
<keyword evidence="2" id="KW-0147">Chitin-binding</keyword>
<feature type="compositionally biased region" description="Low complexity" evidence="7">
    <location>
        <begin position="274"/>
        <end position="286"/>
    </location>
</feature>
<evidence type="ECO:0000313" key="10">
    <source>
        <dbReference type="EMBL" id="RZF43161.1"/>
    </source>
</evidence>
<evidence type="ECO:0000256" key="3">
    <source>
        <dbReference type="ARBA" id="ARBA00022801"/>
    </source>
</evidence>
<feature type="domain" description="GH18" evidence="9">
    <location>
        <begin position="938"/>
        <end position="1211"/>
    </location>
</feature>
<feature type="compositionally biased region" description="Basic residues" evidence="7">
    <location>
        <begin position="263"/>
        <end position="273"/>
    </location>
</feature>
<dbReference type="SMART" id="SM00494">
    <property type="entry name" value="ChtBD2"/>
    <property type="match status" value="3"/>
</dbReference>
<dbReference type="GO" id="GO:0005576">
    <property type="term" value="C:extracellular region"/>
    <property type="evidence" value="ECO:0007669"/>
    <property type="project" value="InterPro"/>
</dbReference>
<name>A0A482XCY9_LAOST</name>
<feature type="compositionally biased region" description="Low complexity" evidence="7">
    <location>
        <begin position="1"/>
        <end position="49"/>
    </location>
</feature>
<evidence type="ECO:0008006" key="12">
    <source>
        <dbReference type="Google" id="ProtNLM"/>
    </source>
</evidence>
<evidence type="ECO:0000256" key="7">
    <source>
        <dbReference type="SAM" id="MobiDB-lite"/>
    </source>
</evidence>
<feature type="compositionally biased region" description="Acidic residues" evidence="7">
    <location>
        <begin position="50"/>
        <end position="61"/>
    </location>
</feature>
<feature type="compositionally biased region" description="Polar residues" evidence="7">
    <location>
        <begin position="454"/>
        <end position="463"/>
    </location>
</feature>
<feature type="domain" description="Chitin-binding type-2" evidence="8">
    <location>
        <begin position="362"/>
        <end position="416"/>
    </location>
</feature>
<keyword evidence="5 6" id="KW-0326">Glycosidase</keyword>
<dbReference type="InterPro" id="IPR050314">
    <property type="entry name" value="Glycosyl_Hydrlase_18"/>
</dbReference>
<dbReference type="Pfam" id="PF01607">
    <property type="entry name" value="CBM_14"/>
    <property type="match status" value="3"/>
</dbReference>
<comment type="similarity">
    <text evidence="1">Belongs to the glycosyl hydrolase 18 family. Chitinase class II subfamily.</text>
</comment>
<feature type="compositionally biased region" description="Low complexity" evidence="7">
    <location>
        <begin position="816"/>
        <end position="832"/>
    </location>
</feature>
<feature type="domain" description="GH18" evidence="9">
    <location>
        <begin position="478"/>
        <end position="815"/>
    </location>
</feature>
<accession>A0A482XCY9</accession>
<feature type="region of interest" description="Disordered" evidence="7">
    <location>
        <begin position="195"/>
        <end position="299"/>
    </location>
</feature>
<feature type="compositionally biased region" description="Low complexity" evidence="7">
    <location>
        <begin position="86"/>
        <end position="108"/>
    </location>
</feature>
<sequence>MTSSSTTTTQSWWTEKPTTTTTTTKRPTSSTTTTTTKRPPTTSSTTTTSEEPETTDEEGEDTTSTTTTTKRPKPTRPKPTKPKPKPTSTSKPATRPSKPTRPSTKPTTSKPPKPSPLPLPTTPSGEQVGITELPSSCNSGEYRADPTDCNAYYRCILGEFIKQRCAGSLHWNSRLQVCDWPQQAKCHVKPDHIESATSTSTTERPDEWWTQTSSTWWSPEQTTPPHHTPTSPWWPTSSTPTTTSPWWPTSPSTTTNKPPRPSRPTKKPSKKPTARPTTTTTSTTTTEPPPPSPPEQCRDGELYAAPDACAEYFVCVNSQLVRLRCAPGLLFNPRINACDWPHNVNCQPLTMEQQQEWSRKSSAGCSKGQFTAHPTNCNQYLQCQWGAYQIYSCPPGLHWSEKNNICDWPSRSTCRVTSPSNSVGGAGGSSKPAVVGGATPTKPPQWEWKPEATTEWSWTSPATSPKPVRQKPSKPTGKHPLSVIQVSIVTHSIVDISICNNLNCQFFQQFPFKFAEFYERVVAMKKKGVHVLLAIGGWNDSQGDKYSRLVNSAAARQRFIQHVIPFLLKYDFDGLDLDWEYPKCWQVNCDKGPASDKESFGLFVKELKTAFRSHDLLLSAAVSPSKAVIDEGYDVKTMAEYLDWISVMTYDYHGQWDKKTGHLAPMYYHPEDDFDYFNAYYYLICGSGNSGSFELSRVLVCLICVLLNYPLGCASSLIQVRRSAGLASDICSRIKDGGWTVVQDEEKRMGPYAYKGDQWISFDDKDTIRRKSEWIRAMGLGGGMVWALDLDDFRNTCGGGKHPLLTIIAKTLAKPTSAGGITPSTSTTTTTTEEPETEEAITTPPIHPQTTLSVSEPEKPPTTEAAQLPSSTTEEEPEEVEGTTEDEIVEEETTTTSTTTTTTTTTKRPRPSKPHKPKPKPKPKPTTTTPKPEAEDHFKVVCYFTNWAWYRQGEGKYLPSDIDPELCTHIIYGFAVLDSDHLTIKPHDTWADFDNKFYEKVIAVKKKKANIRVLIAIGGWNDSAGDKYSRLVNSAAARQRFIEHVLQFIQEHGFDGLDLDWEYPKCWQVNCQQGPDSDKESFAAFVKELHEAFKPHGLLLSAAALSQYLDWISVMAYDYHGQWDKVTGHVAPMYAHPQDDDVTFNTNFTMHYWMRQGADRRKLIVGMPMYGQSFSLASTADNGLNAPTYGGGEAGEQTRARGFLAYYEKSA</sequence>
<feature type="compositionally biased region" description="Low complexity" evidence="7">
    <location>
        <begin position="208"/>
        <end position="257"/>
    </location>
</feature>
<gene>
    <name evidence="10" type="ORF">LSTR_LSTR012781</name>
</gene>
<feature type="domain" description="Chitin-binding type-2" evidence="8">
    <location>
        <begin position="294"/>
        <end position="348"/>
    </location>
</feature>
<dbReference type="STRING" id="195883.A0A482XCY9"/>
<dbReference type="Proteomes" id="UP000291343">
    <property type="component" value="Unassembled WGS sequence"/>
</dbReference>
<dbReference type="SUPFAM" id="SSF51445">
    <property type="entry name" value="(Trans)glycosidases"/>
    <property type="match status" value="2"/>
</dbReference>
<dbReference type="Pfam" id="PF00704">
    <property type="entry name" value="Glyco_hydro_18"/>
    <property type="match status" value="2"/>
</dbReference>
<dbReference type="InterPro" id="IPR017853">
    <property type="entry name" value="GH"/>
</dbReference>
<dbReference type="Gene3D" id="2.170.140.10">
    <property type="entry name" value="Chitin binding domain"/>
    <property type="match status" value="3"/>
</dbReference>
<feature type="region of interest" description="Disordered" evidence="7">
    <location>
        <begin position="419"/>
        <end position="478"/>
    </location>
</feature>
<evidence type="ECO:0000256" key="2">
    <source>
        <dbReference type="ARBA" id="ARBA00022669"/>
    </source>
</evidence>
<evidence type="ECO:0000256" key="1">
    <source>
        <dbReference type="ARBA" id="ARBA00009121"/>
    </source>
</evidence>
<feature type="compositionally biased region" description="Low complexity" evidence="7">
    <location>
        <begin position="894"/>
        <end position="906"/>
    </location>
</feature>
<dbReference type="PANTHER" id="PTHR11177:SF359">
    <property type="entry name" value="CHITINASE 10-RELATED"/>
    <property type="match status" value="1"/>
</dbReference>
<dbReference type="PROSITE" id="PS01095">
    <property type="entry name" value="GH18_1"/>
    <property type="match status" value="2"/>
</dbReference>